<dbReference type="EMBL" id="NIDF01000185">
    <property type="protein sequence ID" value="TYJ51796.1"/>
    <property type="molecule type" value="Genomic_DNA"/>
</dbReference>
<name>A0A5D3AQ36_9TREE</name>
<gene>
    <name evidence="2" type="ORF">B9479_007612</name>
</gene>
<reference evidence="2 3" key="1">
    <citation type="submission" date="2017-05" db="EMBL/GenBank/DDBJ databases">
        <title>The Genome Sequence of Tsuchiyaea wingfieldii DSM 27421.</title>
        <authorList>
            <person name="Cuomo C."/>
            <person name="Passer A."/>
            <person name="Billmyre B."/>
            <person name="Heitman J."/>
        </authorList>
    </citation>
    <scope>NUCLEOTIDE SEQUENCE [LARGE SCALE GENOMIC DNA]</scope>
    <source>
        <strain evidence="2 3">DSM 27421</strain>
    </source>
</reference>
<dbReference type="AlphaFoldDB" id="A0A5D3AQ36"/>
<organism evidence="2 3">
    <name type="scientific">Cryptococcus floricola</name>
    <dbReference type="NCBI Taxonomy" id="2591691"/>
    <lineage>
        <taxon>Eukaryota</taxon>
        <taxon>Fungi</taxon>
        <taxon>Dikarya</taxon>
        <taxon>Basidiomycota</taxon>
        <taxon>Agaricomycotina</taxon>
        <taxon>Tremellomycetes</taxon>
        <taxon>Tremellales</taxon>
        <taxon>Cryptococcaceae</taxon>
        <taxon>Cryptococcus</taxon>
    </lineage>
</organism>
<keyword evidence="3" id="KW-1185">Reference proteome</keyword>
<feature type="region of interest" description="Disordered" evidence="1">
    <location>
        <begin position="1"/>
        <end position="20"/>
    </location>
</feature>
<protein>
    <submittedName>
        <fullName evidence="2">Uncharacterized protein</fullName>
    </submittedName>
</protein>
<comment type="caution">
    <text evidence="2">The sequence shown here is derived from an EMBL/GenBank/DDBJ whole genome shotgun (WGS) entry which is preliminary data.</text>
</comment>
<evidence type="ECO:0000313" key="2">
    <source>
        <dbReference type="EMBL" id="TYJ51796.1"/>
    </source>
</evidence>
<dbReference type="Proteomes" id="UP000322245">
    <property type="component" value="Unassembled WGS sequence"/>
</dbReference>
<proteinExistence type="predicted"/>
<accession>A0A5D3AQ36</accession>
<evidence type="ECO:0000256" key="1">
    <source>
        <dbReference type="SAM" id="MobiDB-lite"/>
    </source>
</evidence>
<evidence type="ECO:0000313" key="3">
    <source>
        <dbReference type="Proteomes" id="UP000322245"/>
    </source>
</evidence>
<sequence length="402" mass="45309">MKSARSGNNAPSVPQSQPHPQLSYTGLDDIFPPEIVSQIWHSYVSIPDSTTLRTLVRVCKSLFHRYTPTLYAHVELSHRNVLSFFHGLGGEFGPSGADISGIERVLWYDRRVRKGCIARRIALLGMVQDAVICDGAAYEACLRALKRLNALGLQNAPDLRQTPELRMTSHDPHVLFPGIHLKIDLEFRDKGSHSCGHLIFAQEALAYIQTGREDNPPTGDLPFSRLCCNKAAMVFQFPHRISLLLVEYVAVMAQAYEVSDLVFANLLPTEIQNLSVNTESLCFGLRERDIYDMNYQNRIAFAMAAHCSLQRRPHFCVYVEDHEESLPLTTIRDHAVGLVNQLTAEPQDFPLFSERDLDVVDRSHVWKNCLLCRRYLFPQLFSSGPTPSEANTRSNRATCTIA</sequence>